<dbReference type="InterPro" id="IPR014217">
    <property type="entry name" value="Spore_III_AA"/>
</dbReference>
<evidence type="ECO:0000313" key="4">
    <source>
        <dbReference type="EMBL" id="MBD2864462.1"/>
    </source>
</evidence>
<evidence type="ECO:0000259" key="3">
    <source>
        <dbReference type="SMART" id="SM00382"/>
    </source>
</evidence>
<keyword evidence="5" id="KW-1185">Reference proteome</keyword>
<evidence type="ECO:0000256" key="2">
    <source>
        <dbReference type="ARBA" id="ARBA00022840"/>
    </source>
</evidence>
<dbReference type="SMART" id="SM00382">
    <property type="entry name" value="AAA"/>
    <property type="match status" value="1"/>
</dbReference>
<keyword evidence="1" id="KW-0547">Nucleotide-binding</keyword>
<dbReference type="GO" id="GO:0005524">
    <property type="term" value="F:ATP binding"/>
    <property type="evidence" value="ECO:0007669"/>
    <property type="project" value="UniProtKB-KW"/>
</dbReference>
<dbReference type="PANTHER" id="PTHR20953">
    <property type="entry name" value="KINASE-RELATED"/>
    <property type="match status" value="1"/>
</dbReference>
<protein>
    <submittedName>
        <fullName evidence="4">Stage III sporulation protein AA</fullName>
    </submittedName>
</protein>
<reference evidence="4" key="1">
    <citation type="submission" date="2020-09" db="EMBL/GenBank/DDBJ databases">
        <title>A novel bacterium of genus Paenibacillus, isolated from South China Sea.</title>
        <authorList>
            <person name="Huang H."/>
            <person name="Mo K."/>
            <person name="Hu Y."/>
        </authorList>
    </citation>
    <scope>NUCLEOTIDE SEQUENCE</scope>
    <source>
        <strain evidence="4">IB182363</strain>
    </source>
</reference>
<dbReference type="InterPro" id="IPR027417">
    <property type="entry name" value="P-loop_NTPase"/>
</dbReference>
<feature type="domain" description="AAA+ ATPase" evidence="3">
    <location>
        <begin position="150"/>
        <end position="297"/>
    </location>
</feature>
<evidence type="ECO:0000313" key="5">
    <source>
        <dbReference type="Proteomes" id="UP000639396"/>
    </source>
</evidence>
<dbReference type="SUPFAM" id="SSF52540">
    <property type="entry name" value="P-loop containing nucleoside triphosphate hydrolases"/>
    <property type="match status" value="1"/>
</dbReference>
<organism evidence="4 5">
    <name type="scientific">Paenibacillus oceani</name>
    <dbReference type="NCBI Taxonomy" id="2772510"/>
    <lineage>
        <taxon>Bacteria</taxon>
        <taxon>Bacillati</taxon>
        <taxon>Bacillota</taxon>
        <taxon>Bacilli</taxon>
        <taxon>Bacillales</taxon>
        <taxon>Paenibacillaceae</taxon>
        <taxon>Paenibacillus</taxon>
    </lineage>
</organism>
<evidence type="ECO:0000256" key="1">
    <source>
        <dbReference type="ARBA" id="ARBA00022741"/>
    </source>
</evidence>
<dbReference type="InterPro" id="IPR045735">
    <property type="entry name" value="Spore_III_AA_AAA+_ATPase"/>
</dbReference>
<dbReference type="PANTHER" id="PTHR20953:SF3">
    <property type="entry name" value="P-LOOP CONTAINING NUCLEOSIDE TRIPHOSPHATE HYDROLASES SUPERFAMILY PROTEIN"/>
    <property type="match status" value="1"/>
</dbReference>
<comment type="caution">
    <text evidence="4">The sequence shown here is derived from an EMBL/GenBank/DDBJ whole genome shotgun (WGS) entry which is preliminary data.</text>
</comment>
<name>A0A927CCV0_9BACL</name>
<sequence length="334" mass="36696">MQPILLFLPATIRKMIEKLPAIMRDNLEEIRIREARPLELVVDGESRFVAPDGSWADGPEQSYKPTKEDGLKLLDLLTNHSLYTFEEELRRGYITIAGGHRVGLAGKTVLERGEVKHIRDVGSFNIRIAKAIPGIARTLLSAIWDDSARTVHQTLIISPPRQGKTTLIRDLARMVSSGEGFGAPRPQAGLRVGIVDERSEIAACVKGVPAFDVGPRTDVLDGCPKAEGMMMMIRSMSPEVLIVDEIGRSEDAAALQEALHAGVRVIATAHGRHAADVRDRPVMKRMLEDRMFTRLVELSRCRRTGARFTVWDAAGRKLAELSAGRAEAAGGRPC</sequence>
<dbReference type="RefSeq" id="WP_190930086.1">
    <property type="nucleotide sequence ID" value="NZ_JACXJA010000029.1"/>
</dbReference>
<dbReference type="Proteomes" id="UP000639396">
    <property type="component" value="Unassembled WGS sequence"/>
</dbReference>
<dbReference type="InterPro" id="IPR003593">
    <property type="entry name" value="AAA+_ATPase"/>
</dbReference>
<dbReference type="AlphaFoldDB" id="A0A927CCV0"/>
<gene>
    <name evidence="4" type="primary">spoIIIAA</name>
    <name evidence="4" type="ORF">IDH45_20960</name>
</gene>
<dbReference type="EMBL" id="JACXJA010000029">
    <property type="protein sequence ID" value="MBD2864462.1"/>
    <property type="molecule type" value="Genomic_DNA"/>
</dbReference>
<proteinExistence type="predicted"/>
<keyword evidence="2" id="KW-0067">ATP-binding</keyword>
<dbReference type="NCBIfam" id="TIGR02858">
    <property type="entry name" value="spore_III_AA"/>
    <property type="match status" value="1"/>
</dbReference>
<accession>A0A927CCV0</accession>
<dbReference type="Pfam" id="PF19568">
    <property type="entry name" value="Spore_III_AA"/>
    <property type="match status" value="1"/>
</dbReference>
<dbReference type="Gene3D" id="3.40.50.300">
    <property type="entry name" value="P-loop containing nucleotide triphosphate hydrolases"/>
    <property type="match status" value="1"/>
</dbReference>